<sequence>MNTKRKASGKTSGMIKPCTALQLRGAQIQTPPGLKAIFIFKVPDQRYGKASQRGETLASFSGCAALRTRDEPSSSSIHHHHPHFIPARVVHGSDKIRIPAVKSTIRSEKFRILSDLHSVRIGHDPIRRGVGADCGFTRRTQPTPHSFTLHFTTNAHRHPHPTVAAAVALTTPPSLHRRHNPLSLLCPSSLRHHHSCQCRLSVTACHVPVAVTLPSSSLGYLAAADCCSAQASRLCYSLLLVATASSPLLPW</sequence>
<keyword evidence="2" id="KW-1185">Reference proteome</keyword>
<proteinExistence type="predicted"/>
<dbReference type="Proteomes" id="UP001341840">
    <property type="component" value="Unassembled WGS sequence"/>
</dbReference>
<evidence type="ECO:0000313" key="2">
    <source>
        <dbReference type="Proteomes" id="UP001341840"/>
    </source>
</evidence>
<accession>A0ABU6RK19</accession>
<reference evidence="1 2" key="1">
    <citation type="journal article" date="2023" name="Plants (Basel)">
        <title>Bridging the Gap: Combining Genomics and Transcriptomics Approaches to Understand Stylosanthes scabra, an Orphan Legume from the Brazilian Caatinga.</title>
        <authorList>
            <person name="Ferreira-Neto J.R.C."/>
            <person name="da Silva M.D."/>
            <person name="Binneck E."/>
            <person name="de Melo N.F."/>
            <person name="da Silva R.H."/>
            <person name="de Melo A.L.T.M."/>
            <person name="Pandolfi V."/>
            <person name="Bustamante F.O."/>
            <person name="Brasileiro-Vidal A.C."/>
            <person name="Benko-Iseppon A.M."/>
        </authorList>
    </citation>
    <scope>NUCLEOTIDE SEQUENCE [LARGE SCALE GENOMIC DNA]</scope>
    <source>
        <tissue evidence="1">Leaves</tissue>
    </source>
</reference>
<gene>
    <name evidence="1" type="ORF">PIB30_057823</name>
</gene>
<name>A0ABU6RK19_9FABA</name>
<protein>
    <submittedName>
        <fullName evidence="1">Uncharacterized protein</fullName>
    </submittedName>
</protein>
<evidence type="ECO:0000313" key="1">
    <source>
        <dbReference type="EMBL" id="MED6124314.1"/>
    </source>
</evidence>
<comment type="caution">
    <text evidence="1">The sequence shown here is derived from an EMBL/GenBank/DDBJ whole genome shotgun (WGS) entry which is preliminary data.</text>
</comment>
<dbReference type="EMBL" id="JASCZI010030686">
    <property type="protein sequence ID" value="MED6124314.1"/>
    <property type="molecule type" value="Genomic_DNA"/>
</dbReference>
<organism evidence="1 2">
    <name type="scientific">Stylosanthes scabra</name>
    <dbReference type="NCBI Taxonomy" id="79078"/>
    <lineage>
        <taxon>Eukaryota</taxon>
        <taxon>Viridiplantae</taxon>
        <taxon>Streptophyta</taxon>
        <taxon>Embryophyta</taxon>
        <taxon>Tracheophyta</taxon>
        <taxon>Spermatophyta</taxon>
        <taxon>Magnoliopsida</taxon>
        <taxon>eudicotyledons</taxon>
        <taxon>Gunneridae</taxon>
        <taxon>Pentapetalae</taxon>
        <taxon>rosids</taxon>
        <taxon>fabids</taxon>
        <taxon>Fabales</taxon>
        <taxon>Fabaceae</taxon>
        <taxon>Papilionoideae</taxon>
        <taxon>50 kb inversion clade</taxon>
        <taxon>dalbergioids sensu lato</taxon>
        <taxon>Dalbergieae</taxon>
        <taxon>Pterocarpus clade</taxon>
        <taxon>Stylosanthes</taxon>
    </lineage>
</organism>